<comment type="caution">
    <text evidence="5">The sequence shown here is derived from an EMBL/GenBank/DDBJ whole genome shotgun (WGS) entry which is preliminary data.</text>
</comment>
<dbReference type="OrthoDB" id="9773156at2"/>
<dbReference type="InterPro" id="IPR029787">
    <property type="entry name" value="Nucleotide_cyclase"/>
</dbReference>
<dbReference type="PANTHER" id="PTHR45138:SF9">
    <property type="entry name" value="DIGUANYLATE CYCLASE DGCM-RELATED"/>
    <property type="match status" value="1"/>
</dbReference>
<dbReference type="GO" id="GO:0043709">
    <property type="term" value="P:cell adhesion involved in single-species biofilm formation"/>
    <property type="evidence" value="ECO:0007669"/>
    <property type="project" value="TreeGrafter"/>
</dbReference>
<reference evidence="6" key="1">
    <citation type="submission" date="2016-01" db="EMBL/GenBank/DDBJ databases">
        <title>Draft genome sequence of Thermodesulfovibrio aggregans strain TGE-P1.</title>
        <authorList>
            <person name="Sekiguchi Y."/>
            <person name="Ohashi A."/>
            <person name="Matsuura N."/>
            <person name="Tourlousse M.D."/>
        </authorList>
    </citation>
    <scope>NUCLEOTIDE SEQUENCE [LARGE SCALE GENOMIC DNA]</scope>
    <source>
        <strain evidence="6">TGE-P1</strain>
    </source>
</reference>
<dbReference type="InterPro" id="IPR000160">
    <property type="entry name" value="GGDEF_dom"/>
</dbReference>
<dbReference type="Gene3D" id="3.30.70.270">
    <property type="match status" value="1"/>
</dbReference>
<dbReference type="SUPFAM" id="SSF55073">
    <property type="entry name" value="Nucleotide cyclase"/>
    <property type="match status" value="1"/>
</dbReference>
<dbReference type="SUPFAM" id="SSF50037">
    <property type="entry name" value="C-terminal domain of transcriptional repressors"/>
    <property type="match status" value="1"/>
</dbReference>
<dbReference type="GO" id="GO:0046914">
    <property type="term" value="F:transition metal ion binding"/>
    <property type="evidence" value="ECO:0007669"/>
    <property type="project" value="InterPro"/>
</dbReference>
<organism evidence="5 6">
    <name type="scientific">Thermodesulfovibrio aggregans</name>
    <dbReference type="NCBI Taxonomy" id="86166"/>
    <lineage>
        <taxon>Bacteria</taxon>
        <taxon>Pseudomonadati</taxon>
        <taxon>Nitrospirota</taxon>
        <taxon>Thermodesulfovibrionia</taxon>
        <taxon>Thermodesulfovibrionales</taxon>
        <taxon>Thermodesulfovibrionaceae</taxon>
        <taxon>Thermodesulfovibrio</taxon>
    </lineage>
</organism>
<dbReference type="PROSITE" id="PS50887">
    <property type="entry name" value="GGDEF"/>
    <property type="match status" value="1"/>
</dbReference>
<evidence type="ECO:0000256" key="1">
    <source>
        <dbReference type="ARBA" id="ARBA00012528"/>
    </source>
</evidence>
<feature type="domain" description="GGDEF" evidence="4">
    <location>
        <begin position="121"/>
        <end position="252"/>
    </location>
</feature>
<dbReference type="EC" id="2.7.7.65" evidence="1"/>
<dbReference type="RefSeq" id="WP_059176321.1">
    <property type="nucleotide sequence ID" value="NZ_BCNO01000001.1"/>
</dbReference>
<comment type="catalytic activity">
    <reaction evidence="3">
        <text>2 GTP = 3',3'-c-di-GMP + 2 diphosphate</text>
        <dbReference type="Rhea" id="RHEA:24898"/>
        <dbReference type="ChEBI" id="CHEBI:33019"/>
        <dbReference type="ChEBI" id="CHEBI:37565"/>
        <dbReference type="ChEBI" id="CHEBI:58805"/>
        <dbReference type="EC" id="2.7.7.65"/>
    </reaction>
</comment>
<dbReference type="STRING" id="86166.TAGGR_11108"/>
<dbReference type="InterPro" id="IPR050469">
    <property type="entry name" value="Diguanylate_Cyclase"/>
</dbReference>
<dbReference type="CDD" id="cd01949">
    <property type="entry name" value="GGDEF"/>
    <property type="match status" value="1"/>
</dbReference>
<proteinExistence type="predicted"/>
<dbReference type="NCBIfam" id="TIGR00254">
    <property type="entry name" value="GGDEF"/>
    <property type="match status" value="1"/>
</dbReference>
<dbReference type="SMART" id="SM00267">
    <property type="entry name" value="GGDEF"/>
    <property type="match status" value="1"/>
</dbReference>
<dbReference type="EMBL" id="BCNO01000001">
    <property type="protein sequence ID" value="GAQ94913.1"/>
    <property type="molecule type" value="Genomic_DNA"/>
</dbReference>
<dbReference type="GO" id="GO:0005886">
    <property type="term" value="C:plasma membrane"/>
    <property type="evidence" value="ECO:0007669"/>
    <property type="project" value="TreeGrafter"/>
</dbReference>
<name>A0A0U9HVJ1_9BACT</name>
<gene>
    <name evidence="5" type="ORF">TAGGR_11108</name>
</gene>
<accession>A0A0U9HVJ1</accession>
<dbReference type="InterPro" id="IPR043128">
    <property type="entry name" value="Rev_trsase/Diguanyl_cyclase"/>
</dbReference>
<evidence type="ECO:0000313" key="6">
    <source>
        <dbReference type="Proteomes" id="UP000054976"/>
    </source>
</evidence>
<dbReference type="PANTHER" id="PTHR45138">
    <property type="entry name" value="REGULATORY COMPONENTS OF SENSORY TRANSDUCTION SYSTEM"/>
    <property type="match status" value="1"/>
</dbReference>
<evidence type="ECO:0000259" key="4">
    <source>
        <dbReference type="PROSITE" id="PS50887"/>
    </source>
</evidence>
<dbReference type="GO" id="GO:1902201">
    <property type="term" value="P:negative regulation of bacterial-type flagellum-dependent cell motility"/>
    <property type="evidence" value="ECO:0007669"/>
    <property type="project" value="TreeGrafter"/>
</dbReference>
<dbReference type="InterPro" id="IPR007167">
    <property type="entry name" value="Fe-transptr_FeoA-like"/>
</dbReference>
<dbReference type="Proteomes" id="UP000054976">
    <property type="component" value="Unassembled WGS sequence"/>
</dbReference>
<dbReference type="InterPro" id="IPR008988">
    <property type="entry name" value="Transcriptional_repressor_C"/>
</dbReference>
<keyword evidence="2" id="KW-0408">Iron</keyword>
<evidence type="ECO:0000313" key="5">
    <source>
        <dbReference type="EMBL" id="GAQ94913.1"/>
    </source>
</evidence>
<dbReference type="AlphaFoldDB" id="A0A0U9HVJ1"/>
<dbReference type="Gene3D" id="2.30.30.90">
    <property type="match status" value="1"/>
</dbReference>
<dbReference type="Pfam" id="PF04023">
    <property type="entry name" value="FeoA"/>
    <property type="match status" value="1"/>
</dbReference>
<dbReference type="InterPro" id="IPR038157">
    <property type="entry name" value="FeoA_core_dom"/>
</dbReference>
<keyword evidence="6" id="KW-1185">Reference proteome</keyword>
<evidence type="ECO:0000256" key="2">
    <source>
        <dbReference type="ARBA" id="ARBA00023004"/>
    </source>
</evidence>
<protein>
    <recommendedName>
        <fullName evidence="1">diguanylate cyclase</fullName>
        <ecNumber evidence="1">2.7.7.65</ecNumber>
    </recommendedName>
</protein>
<dbReference type="GO" id="GO:0052621">
    <property type="term" value="F:diguanylate cyclase activity"/>
    <property type="evidence" value="ECO:0007669"/>
    <property type="project" value="UniProtKB-EC"/>
</dbReference>
<dbReference type="Pfam" id="PF00990">
    <property type="entry name" value="GGDEF"/>
    <property type="match status" value="1"/>
</dbReference>
<dbReference type="FunFam" id="3.30.70.270:FF:000001">
    <property type="entry name" value="Diguanylate cyclase domain protein"/>
    <property type="match status" value="1"/>
</dbReference>
<evidence type="ECO:0000256" key="3">
    <source>
        <dbReference type="ARBA" id="ARBA00034247"/>
    </source>
</evidence>
<sequence length="259" mass="29685">MKPDGLFLGDLYIGELAEIVYMDINVPAVKRLRDMGLKEGILVELISYDPVINKKVLLKVNNAYLGFESELANFIRVRPIKSFYHLYKESAMYDSLTGCLNRNTAYLFLAGEYEKAVSNKLPFSLILIDIDNFKKINDTYGHDFGDRVLRKVGEMLKKNIRRTDNVFRWGGEEFLILMKGVNLKQCYLIAERLRELAKSIEISPFGTGIVTISAGIDGTPPYISMDELLNRADKALYMAKKRGKNMVCTFYWRYANENV</sequence>